<dbReference type="EMBL" id="DS828755">
    <property type="protein sequence ID" value="EEC12155.1"/>
    <property type="molecule type" value="Genomic_DNA"/>
</dbReference>
<gene>
    <name evidence="1" type="ORF">IscW_ISCW020135</name>
</gene>
<reference evidence="2" key="2">
    <citation type="submission" date="2020-05" db="UniProtKB">
        <authorList>
            <consortium name="EnsemblMetazoa"/>
        </authorList>
    </citation>
    <scope>IDENTIFICATION</scope>
    <source>
        <strain evidence="2">wikel</strain>
    </source>
</reference>
<evidence type="ECO:0000313" key="3">
    <source>
        <dbReference type="Proteomes" id="UP000001555"/>
    </source>
</evidence>
<keyword evidence="3" id="KW-1185">Reference proteome</keyword>
<dbReference type="EMBL" id="ABJB010149359">
    <property type="status" value="NOT_ANNOTATED_CDS"/>
    <property type="molecule type" value="Genomic_DNA"/>
</dbReference>
<evidence type="ECO:0000313" key="1">
    <source>
        <dbReference type="EMBL" id="EEC12155.1"/>
    </source>
</evidence>
<dbReference type="HOGENOM" id="CLU_2335950_0_0_1"/>
<sequence>MDAKHLLDFMPQGINRLILHLGTNDLATAGISLALTRYRNLLRMVREQHPDIVNVYATSVLPRAPNQRRSSLNWSFAARFHSKAQGFNGGLPHLRHQA</sequence>
<dbReference type="AlphaFoldDB" id="B7PZY3"/>
<dbReference type="VEuPathDB" id="VectorBase:ISCI020135"/>
<protein>
    <recommendedName>
        <fullName evidence="4">SGNH hydrolase-type esterase domain-containing protein</fullName>
    </recommendedName>
</protein>
<reference evidence="1 3" key="1">
    <citation type="submission" date="2008-03" db="EMBL/GenBank/DDBJ databases">
        <title>Annotation of Ixodes scapularis.</title>
        <authorList>
            <consortium name="Ixodes scapularis Genome Project Consortium"/>
            <person name="Caler E."/>
            <person name="Hannick L.I."/>
            <person name="Bidwell S."/>
            <person name="Joardar V."/>
            <person name="Thiagarajan M."/>
            <person name="Amedeo P."/>
            <person name="Galinsky K.J."/>
            <person name="Schobel S."/>
            <person name="Inman J."/>
            <person name="Hostetler J."/>
            <person name="Miller J."/>
            <person name="Hammond M."/>
            <person name="Megy K."/>
            <person name="Lawson D."/>
            <person name="Kodira C."/>
            <person name="Sutton G."/>
            <person name="Meyer J."/>
            <person name="Hill C.A."/>
            <person name="Birren B."/>
            <person name="Nene V."/>
            <person name="Collins F."/>
            <person name="Alarcon-Chaidez F."/>
            <person name="Wikel S."/>
            <person name="Strausberg R."/>
        </authorList>
    </citation>
    <scope>NUCLEOTIDE SEQUENCE [LARGE SCALE GENOMIC DNA]</scope>
    <source>
        <strain evidence="3">Wikel</strain>
        <strain evidence="1">Wikel colony</strain>
    </source>
</reference>
<dbReference type="Gene3D" id="3.40.50.1110">
    <property type="entry name" value="SGNH hydrolase"/>
    <property type="match status" value="1"/>
</dbReference>
<dbReference type="InParanoid" id="B7PZY3"/>
<evidence type="ECO:0000313" key="2">
    <source>
        <dbReference type="EnsemblMetazoa" id="ISCW020135-PA"/>
    </source>
</evidence>
<evidence type="ECO:0008006" key="4">
    <source>
        <dbReference type="Google" id="ProtNLM"/>
    </source>
</evidence>
<proteinExistence type="predicted"/>
<dbReference type="PaxDb" id="6945-B7PZY3"/>
<dbReference type="EnsemblMetazoa" id="ISCW020135-RA">
    <property type="protein sequence ID" value="ISCW020135-PA"/>
    <property type="gene ID" value="ISCW020135"/>
</dbReference>
<name>B7PZY3_IXOSC</name>
<accession>B7PZY3</accession>
<dbReference type="SUPFAM" id="SSF52266">
    <property type="entry name" value="SGNH hydrolase"/>
    <property type="match status" value="1"/>
</dbReference>
<dbReference type="VEuPathDB" id="VectorBase:ISCW020135"/>
<organism>
    <name type="scientific">Ixodes scapularis</name>
    <name type="common">Black-legged tick</name>
    <name type="synonym">Deer tick</name>
    <dbReference type="NCBI Taxonomy" id="6945"/>
    <lineage>
        <taxon>Eukaryota</taxon>
        <taxon>Metazoa</taxon>
        <taxon>Ecdysozoa</taxon>
        <taxon>Arthropoda</taxon>
        <taxon>Chelicerata</taxon>
        <taxon>Arachnida</taxon>
        <taxon>Acari</taxon>
        <taxon>Parasitiformes</taxon>
        <taxon>Ixodida</taxon>
        <taxon>Ixodoidea</taxon>
        <taxon>Ixodidae</taxon>
        <taxon>Ixodinae</taxon>
        <taxon>Ixodes</taxon>
    </lineage>
</organism>
<dbReference type="InterPro" id="IPR036514">
    <property type="entry name" value="SGNH_hydro_sf"/>
</dbReference>
<dbReference type="Proteomes" id="UP000001555">
    <property type="component" value="Unassembled WGS sequence"/>
</dbReference>